<dbReference type="EMBL" id="JAVAMQ010000004">
    <property type="protein sequence ID" value="MDP5306698.1"/>
    <property type="molecule type" value="Genomic_DNA"/>
</dbReference>
<keyword evidence="2" id="KW-1185">Reference proteome</keyword>
<proteinExistence type="predicted"/>
<evidence type="ECO:0000313" key="2">
    <source>
        <dbReference type="Proteomes" id="UP001224997"/>
    </source>
</evidence>
<organism evidence="1 2">
    <name type="scientific">Paracoccus spongiarum</name>
    <dbReference type="NCBI Taxonomy" id="3064387"/>
    <lineage>
        <taxon>Bacteria</taxon>
        <taxon>Pseudomonadati</taxon>
        <taxon>Pseudomonadota</taxon>
        <taxon>Alphaproteobacteria</taxon>
        <taxon>Rhodobacterales</taxon>
        <taxon>Paracoccaceae</taxon>
        <taxon>Paracoccus</taxon>
    </lineage>
</organism>
<comment type="caution">
    <text evidence="1">The sequence shown here is derived from an EMBL/GenBank/DDBJ whole genome shotgun (WGS) entry which is preliminary data.</text>
</comment>
<dbReference type="InterPro" id="IPR018912">
    <property type="entry name" value="DUF2478"/>
</dbReference>
<reference evidence="1 2" key="1">
    <citation type="submission" date="2023-08" db="EMBL/GenBank/DDBJ databases">
        <authorList>
            <person name="Park J.-S."/>
        </authorList>
    </citation>
    <scope>NUCLEOTIDE SEQUENCE [LARGE SCALE GENOMIC DNA]</scope>
    <source>
        <strain evidence="1 2">2205BS29-5</strain>
    </source>
</reference>
<dbReference type="Proteomes" id="UP001224997">
    <property type="component" value="Unassembled WGS sequence"/>
</dbReference>
<name>A0ABT9JA60_9RHOB</name>
<accession>A0ABT9JA60</accession>
<dbReference type="Pfam" id="PF10649">
    <property type="entry name" value="DUF2478"/>
    <property type="match status" value="1"/>
</dbReference>
<gene>
    <name evidence="1" type="ORF">Q5Y72_06300</name>
</gene>
<evidence type="ECO:0000313" key="1">
    <source>
        <dbReference type="EMBL" id="MDP5306698.1"/>
    </source>
</evidence>
<dbReference type="RefSeq" id="WP_305962542.1">
    <property type="nucleotide sequence ID" value="NZ_JAVAMQ010000004.1"/>
</dbReference>
<sequence length="174" mass="18134">METAMLGWFGLPDSAAPGEADRLLARLVDDLTAAGLRLAGAVQHNLGGDGDCACEMDVVVIGEEDRPVRISQSLGRGSTGCRLDAGALEVAALRVARRLAGADLLIVPKFGRQEAAGRGFRDVIAQAIGGGLPVLLHVPPEQRADFLGFCDGIGERLAPDALADWAALRARRAA</sequence>
<protein>
    <submittedName>
        <fullName evidence="1">DUF2478 domain-containing protein</fullName>
    </submittedName>
</protein>